<feature type="transmembrane region" description="Helical" evidence="1">
    <location>
        <begin position="12"/>
        <end position="37"/>
    </location>
</feature>
<evidence type="ECO:0000256" key="1">
    <source>
        <dbReference type="SAM" id="Phobius"/>
    </source>
</evidence>
<name>A0A0M2Q2C0_PROHO</name>
<evidence type="ECO:0000313" key="2">
    <source>
        <dbReference type="EMBL" id="KKJ00767.1"/>
    </source>
</evidence>
<dbReference type="Proteomes" id="UP000034681">
    <property type="component" value="Unassembled WGS sequence"/>
</dbReference>
<keyword evidence="3" id="KW-1185">Reference proteome</keyword>
<proteinExistence type="predicted"/>
<dbReference type="AlphaFoldDB" id="A0A0M2Q2C0"/>
<protein>
    <recommendedName>
        <fullName evidence="4">DUF3592 domain-containing protein</fullName>
    </recommendedName>
</protein>
<gene>
    <name evidence="2" type="ORF">PROH_05790</name>
</gene>
<keyword evidence="1" id="KW-0472">Membrane</keyword>
<reference evidence="2" key="1">
    <citation type="submission" date="2012-04" db="EMBL/GenBank/DDBJ databases">
        <authorList>
            <person name="Borisov I.G."/>
            <person name="Ivanikova N.V."/>
            <person name="Pinevich A.V."/>
        </authorList>
    </citation>
    <scope>NUCLEOTIDE SEQUENCE</scope>
    <source>
        <strain evidence="2">CALU 1027</strain>
    </source>
</reference>
<keyword evidence="1" id="KW-0812">Transmembrane</keyword>
<keyword evidence="1" id="KW-1133">Transmembrane helix</keyword>
<dbReference type="EMBL" id="AJTX02000003">
    <property type="protein sequence ID" value="KKJ00767.1"/>
    <property type="molecule type" value="Genomic_DNA"/>
</dbReference>
<organism evidence="2 3">
    <name type="scientific">Prochlorothrix hollandica PCC 9006 = CALU 1027</name>
    <dbReference type="NCBI Taxonomy" id="317619"/>
    <lineage>
        <taxon>Bacteria</taxon>
        <taxon>Bacillati</taxon>
        <taxon>Cyanobacteriota</taxon>
        <taxon>Cyanophyceae</taxon>
        <taxon>Prochlorotrichales</taxon>
        <taxon>Prochlorotrichaceae</taxon>
        <taxon>Prochlorothrix</taxon>
    </lineage>
</organism>
<comment type="caution">
    <text evidence="2">The sequence shown here is derived from an EMBL/GenBank/DDBJ whole genome shotgun (WGS) entry which is preliminary data.</text>
</comment>
<accession>A0A0M2Q2C0</accession>
<evidence type="ECO:0008006" key="4">
    <source>
        <dbReference type="Google" id="ProtNLM"/>
    </source>
</evidence>
<evidence type="ECO:0000313" key="3">
    <source>
        <dbReference type="Proteomes" id="UP000034681"/>
    </source>
</evidence>
<sequence>MDSFFFDAPLAIMMVAITPMLLLMWIGLMAAFGEMIWTDCYRLSRPHDIVKATIIDQKLVNARISVGKNTMVSLKPVYRLRYEYEQHAYEVEHLVLNQEHVELNQQEGTFLLYVPKANPADASPEAPSAASPFAAIMLMIMGYLIWEAAPTLLTGF</sequence>